<proteinExistence type="predicted"/>
<keyword evidence="2" id="KW-1185">Reference proteome</keyword>
<evidence type="ECO:0000313" key="2">
    <source>
        <dbReference type="Proteomes" id="UP000031535"/>
    </source>
</evidence>
<dbReference type="STRING" id="226910.UCMB321_2189"/>
<gene>
    <name evidence="1" type="ORF">UCMB321_2189</name>
</gene>
<dbReference type="PATRIC" id="fig|226910.6.peg.2177"/>
<reference evidence="1 2" key="1">
    <citation type="submission" date="2015-01" db="EMBL/GenBank/DDBJ databases">
        <title>Complete genome of Pseudomonas batumici UCM B-321 producer of the batumin antibiotic with strong antistaphilococcal and potential anticancer activity.</title>
        <authorList>
            <person name="Klochko V.V."/>
            <person name="Zelena L.B."/>
            <person name="Elena K.A."/>
            <person name="Reva O.N."/>
        </authorList>
    </citation>
    <scope>NUCLEOTIDE SEQUENCE [LARGE SCALE GENOMIC DNA]</scope>
    <source>
        <strain evidence="1 2">UCM B-321</strain>
    </source>
</reference>
<sequence length="874" mass="97415">MCHRRCFRSALHLGLEQSVHGRVPWRIGGRGVEAHQHLLTLCRWQDRQTVQRRRRRLFQCLDQLRHRRLHIATEALRTDLGGDQHRQLEAIAQVIDVQGQRVVGAFLGAEGFNTAPGRCMLGRGRRHDTVAVVEQRTEQRCRCGHAAATLGQHQRRMFMPEQCGQLPVGCLEPADHRLRTDIDPQRQGVDKHAQGPVGALAGLQAAQQDRAEHYLLAARDTAQHPCPGQVHQARGADPRLPGLGPQAQVQLGRQGQAGLFNITSAVLHILQAERQGWLVDIAEHPTEKRLVLRLADTQARLGHIVAVRHRFAQGMGLAEQMRLDFVLDHVQRGVVEGHVVEQQHRQPTVIGRILGKGNADQRRLAHIEAVVARIETLVQLFGQRTGRRIEEQLGDFKRGPTQDHLQRLVEPFPEHGGTEDIVTVDHPLQGAAEILQPRAVPQAEQRLQNIGVALFGADMVIEDARLQRRQRIDILHVRRTARHARQHLIDLRLGQLDQRQQVRGEVFAAIRNQVGRHHDFRAATHRRRQRGQGRLAEQNAHIGAQADLAHALDQADRQQRMAAQFEEVIMAPDPLDLEHIGPDRCQQGFHFALRRLVIAAGQGVRLRHRQCLAVDLAVQGQRQCVQLHIGTGHHVLRQQALQVAAQCFRRGRLAVRGDIGHQAFVTGNVLAGQHDAFAHLRVGTQARLDFPEFDPETANLHLVVVTPQAFQLAIDRPAAEVAGAIEQGARLMAERVGDKFLGGQVGTVEVTLRHALATDADFTADAQGQQLLAGIEDIDLGIADRTADRHAFGILGHRGHVTGGGVGGGFRRSVAMHQAQLRRQRQQAAERRRVATLAAAQEDPQALDRLRDQLHVLVEHRRGDKQHRGLGADQ</sequence>
<comment type="caution">
    <text evidence="1">The sequence shown here is derived from an EMBL/GenBank/DDBJ whole genome shotgun (WGS) entry which is preliminary data.</text>
</comment>
<name>A0A0C2IGN0_9PSED</name>
<protein>
    <submittedName>
        <fullName evidence="1">Uncharacterized protein</fullName>
    </submittedName>
</protein>
<accession>A0A0C2IGN0</accession>
<dbReference type="Proteomes" id="UP000031535">
    <property type="component" value="Unassembled WGS sequence"/>
</dbReference>
<organism evidence="1 2">
    <name type="scientific">Pseudomonas batumici</name>
    <dbReference type="NCBI Taxonomy" id="226910"/>
    <lineage>
        <taxon>Bacteria</taxon>
        <taxon>Pseudomonadati</taxon>
        <taxon>Pseudomonadota</taxon>
        <taxon>Gammaproteobacteria</taxon>
        <taxon>Pseudomonadales</taxon>
        <taxon>Pseudomonadaceae</taxon>
        <taxon>Pseudomonas</taxon>
    </lineage>
</organism>
<dbReference type="AntiFam" id="ANF00178">
    <property type="entry name" value="Shadow ORF (opposite dhbF)"/>
</dbReference>
<evidence type="ECO:0000313" key="1">
    <source>
        <dbReference type="EMBL" id="KIH84057.1"/>
    </source>
</evidence>
<dbReference type="EMBL" id="JXDG01000025">
    <property type="protein sequence ID" value="KIH84057.1"/>
    <property type="molecule type" value="Genomic_DNA"/>
</dbReference>
<dbReference type="AlphaFoldDB" id="A0A0C2IGN0"/>